<accession>A0A6G3T2L2</accession>
<name>A0A6G3T2L2_STRAQ</name>
<gene>
    <name evidence="3" type="ORF">G3I43_35230</name>
</gene>
<protein>
    <recommendedName>
        <fullName evidence="2">Condensation domain-containing protein</fullName>
    </recommendedName>
</protein>
<evidence type="ECO:0000313" key="3">
    <source>
        <dbReference type="EMBL" id="NEB89370.1"/>
    </source>
</evidence>
<dbReference type="GO" id="GO:0043041">
    <property type="term" value="P:amino acid activation for nonribosomal peptide biosynthetic process"/>
    <property type="evidence" value="ECO:0007669"/>
    <property type="project" value="TreeGrafter"/>
</dbReference>
<evidence type="ECO:0000259" key="2">
    <source>
        <dbReference type="Pfam" id="PF00668"/>
    </source>
</evidence>
<proteinExistence type="predicted"/>
<dbReference type="Gene3D" id="3.30.559.30">
    <property type="entry name" value="Nonribosomal peptide synthetase, condensation domain"/>
    <property type="match status" value="1"/>
</dbReference>
<dbReference type="GO" id="GO:0047527">
    <property type="term" value="F:2,3-dihydroxybenzoate-serine ligase activity"/>
    <property type="evidence" value="ECO:0007669"/>
    <property type="project" value="TreeGrafter"/>
</dbReference>
<organism evidence="3">
    <name type="scientific">Streptomyces anulatus</name>
    <name type="common">Streptomyces chrysomallus</name>
    <dbReference type="NCBI Taxonomy" id="1892"/>
    <lineage>
        <taxon>Bacteria</taxon>
        <taxon>Bacillati</taxon>
        <taxon>Actinomycetota</taxon>
        <taxon>Actinomycetes</taxon>
        <taxon>Kitasatosporales</taxon>
        <taxon>Streptomycetaceae</taxon>
        <taxon>Streptomyces</taxon>
    </lineage>
</organism>
<evidence type="ECO:0000256" key="1">
    <source>
        <dbReference type="SAM" id="MobiDB-lite"/>
    </source>
</evidence>
<dbReference type="PANTHER" id="PTHR45527">
    <property type="entry name" value="NONRIBOSOMAL PEPTIDE SYNTHETASE"/>
    <property type="match status" value="1"/>
</dbReference>
<feature type="compositionally biased region" description="Acidic residues" evidence="1">
    <location>
        <begin position="129"/>
        <end position="147"/>
    </location>
</feature>
<dbReference type="GO" id="GO:0005829">
    <property type="term" value="C:cytosol"/>
    <property type="evidence" value="ECO:0007669"/>
    <property type="project" value="TreeGrafter"/>
</dbReference>
<dbReference type="AlphaFoldDB" id="A0A6G3T2L2"/>
<dbReference type="GO" id="GO:0008610">
    <property type="term" value="P:lipid biosynthetic process"/>
    <property type="evidence" value="ECO:0007669"/>
    <property type="project" value="UniProtKB-ARBA"/>
</dbReference>
<comment type="caution">
    <text evidence="3">The sequence shown here is derived from an EMBL/GenBank/DDBJ whole genome shotgun (WGS) entry which is preliminary data.</text>
</comment>
<dbReference type="PANTHER" id="PTHR45527:SF1">
    <property type="entry name" value="FATTY ACID SYNTHASE"/>
    <property type="match status" value="1"/>
</dbReference>
<dbReference type="InterPro" id="IPR001242">
    <property type="entry name" value="Condensation_dom"/>
</dbReference>
<dbReference type="InterPro" id="IPR023213">
    <property type="entry name" value="CAT-like_dom_sf"/>
</dbReference>
<dbReference type="Pfam" id="PF00668">
    <property type="entry name" value="Condensation"/>
    <property type="match status" value="2"/>
</dbReference>
<dbReference type="Gene3D" id="3.30.559.10">
    <property type="entry name" value="Chloramphenicol acetyltransferase-like domain"/>
    <property type="match status" value="2"/>
</dbReference>
<dbReference type="RefSeq" id="WP_239148658.1">
    <property type="nucleotide sequence ID" value="NZ_JAAGMK010000993.1"/>
</dbReference>
<reference evidence="3" key="1">
    <citation type="submission" date="2020-01" db="EMBL/GenBank/DDBJ databases">
        <title>Insect and environment-associated Actinomycetes.</title>
        <authorList>
            <person name="Currrie C."/>
            <person name="Chevrette M."/>
            <person name="Carlson C."/>
            <person name="Stubbendieck R."/>
            <person name="Wendt-Pienkowski E."/>
        </authorList>
    </citation>
    <scope>NUCLEOTIDE SEQUENCE</scope>
    <source>
        <strain evidence="3">SID505</strain>
    </source>
</reference>
<dbReference type="GO" id="GO:0031177">
    <property type="term" value="F:phosphopantetheine binding"/>
    <property type="evidence" value="ECO:0007669"/>
    <property type="project" value="TreeGrafter"/>
</dbReference>
<feature type="region of interest" description="Disordered" evidence="1">
    <location>
        <begin position="128"/>
        <end position="148"/>
    </location>
</feature>
<dbReference type="SUPFAM" id="SSF52777">
    <property type="entry name" value="CoA-dependent acyltransferases"/>
    <property type="match status" value="3"/>
</dbReference>
<feature type="domain" description="Condensation" evidence="2">
    <location>
        <begin position="12"/>
        <end position="127"/>
    </location>
</feature>
<feature type="non-terminal residue" evidence="3">
    <location>
        <position position="509"/>
    </location>
</feature>
<feature type="domain" description="Condensation" evidence="2">
    <location>
        <begin position="170"/>
        <end position="477"/>
    </location>
</feature>
<dbReference type="EMBL" id="JAAGMK010000993">
    <property type="protein sequence ID" value="NEB89370.1"/>
    <property type="molecule type" value="Genomic_DNA"/>
</dbReference>
<dbReference type="GO" id="GO:0009239">
    <property type="term" value="P:enterobactin biosynthetic process"/>
    <property type="evidence" value="ECO:0007669"/>
    <property type="project" value="TreeGrafter"/>
</dbReference>
<dbReference type="GO" id="GO:0009366">
    <property type="term" value="C:enterobactin synthetase complex"/>
    <property type="evidence" value="ECO:0007669"/>
    <property type="project" value="TreeGrafter"/>
</dbReference>
<feature type="non-terminal residue" evidence="3">
    <location>
        <position position="1"/>
    </location>
</feature>
<sequence length="509" mass="55139">PLVRRPRPARPPLSFGQRRLWFLARSQGEDGSYNIPLALDITGRLDPVALRRALSDVAARHEILRTVLPVQDGEAWQHVLDTASAEPVLSEISVREALLAERVTAEAARPFAVESETPLRAVLFTAEPDPVEPDPVEPDPVEPDPVEPETALPETADAEFVDAEGGAPVRQTLLLVLHHIAADEWSLPPLLDDLAAAYAARLGGVAPHLPRLPVDHIDLTLWQREVVAAHEDVDAEYWRTRMSGAPEQLTLPWARPRPARTGGPARTHDFGIDAELHQRVRALARRTRTTTFMVLHAAFAATLSQLGCGDDLVIGTPVAGRDDVALRDSVGFLINTLPLRTDLGAAPSFLDLLERTRDADLAALAHQRLPLERIVAEVNPPRLPGVSPLFQVLFAVREEFPARPVLPGQTGRPRLVATGTAKFDLQCTISEDPATGATGQLEYRTDLWDASAADRFARALLHLLDQVTADPERPVLTTGTAAGEAVAAPERPHPLPATSLAELCAAQAA</sequence>